<dbReference type="SUPFAM" id="SSF110004">
    <property type="entry name" value="Glycolipid transfer protein, GLTP"/>
    <property type="match status" value="1"/>
</dbReference>
<evidence type="ECO:0000313" key="3">
    <source>
        <dbReference type="Proteomes" id="UP000694888"/>
    </source>
</evidence>
<dbReference type="Gene3D" id="1.10.3520.10">
    <property type="entry name" value="Glycolipid transfer protein"/>
    <property type="match status" value="1"/>
</dbReference>
<evidence type="ECO:0000313" key="4">
    <source>
        <dbReference type="RefSeq" id="XP_005100179.1"/>
    </source>
</evidence>
<gene>
    <name evidence="4" type="primary">LOC101855498</name>
</gene>
<evidence type="ECO:0000259" key="2">
    <source>
        <dbReference type="Pfam" id="PF08718"/>
    </source>
</evidence>
<dbReference type="PANTHER" id="PTHR10219:SF43">
    <property type="entry name" value="GLYCOLIPID TRANSFER PROTEIN DOMAIN-CONTAINING PROTEIN"/>
    <property type="match status" value="1"/>
</dbReference>
<accession>A0ABM0JRZ8</accession>
<feature type="signal peptide" evidence="1">
    <location>
        <begin position="1"/>
        <end position="30"/>
    </location>
</feature>
<evidence type="ECO:0000256" key="1">
    <source>
        <dbReference type="SAM" id="SignalP"/>
    </source>
</evidence>
<keyword evidence="1" id="KW-0732">Signal</keyword>
<sequence>MMNYLINVISRHRRLVLVLSVCLLLVLAFALRTSEKDRPSAEHSGVLGQLESLRAAKAGGEGVGGGEEDTDRRADHKLNWVLKSLSQSQGKSSDKPDLTSGVKMAASDAEKFDAEKVLKLFSSCRGDGDILSLDCYVDAYEELCKLFRLFGTIFSFVTSDVEEKIGILRDFRKAENAESYKTIQSMLDYEVANSLTNMKKRPSGARTLLRLHRALEFISALLMKIRDTDNSVKFSSVATKAYDETLAKHHPWLVKKAVHVAMYMLPSRPDLLNKMSIEDSNAGKARMTDLIDELNVIYNITQKLYEKDNLLDLP</sequence>
<organism evidence="3 4">
    <name type="scientific">Aplysia californica</name>
    <name type="common">California sea hare</name>
    <dbReference type="NCBI Taxonomy" id="6500"/>
    <lineage>
        <taxon>Eukaryota</taxon>
        <taxon>Metazoa</taxon>
        <taxon>Spiralia</taxon>
        <taxon>Lophotrochozoa</taxon>
        <taxon>Mollusca</taxon>
        <taxon>Gastropoda</taxon>
        <taxon>Heterobranchia</taxon>
        <taxon>Euthyneura</taxon>
        <taxon>Tectipleura</taxon>
        <taxon>Aplysiida</taxon>
        <taxon>Aplysioidea</taxon>
        <taxon>Aplysiidae</taxon>
        <taxon>Aplysia</taxon>
    </lineage>
</organism>
<proteinExistence type="predicted"/>
<dbReference type="PANTHER" id="PTHR10219">
    <property type="entry name" value="GLYCOLIPID TRANSFER PROTEIN-RELATED"/>
    <property type="match status" value="1"/>
</dbReference>
<dbReference type="InterPro" id="IPR014830">
    <property type="entry name" value="Glycolipid_transfer_prot_dom"/>
</dbReference>
<feature type="chain" id="PRO_5045546202" evidence="1">
    <location>
        <begin position="31"/>
        <end position="314"/>
    </location>
</feature>
<keyword evidence="3" id="KW-1185">Reference proteome</keyword>
<dbReference type="Proteomes" id="UP000694888">
    <property type="component" value="Unplaced"/>
</dbReference>
<name>A0ABM0JRZ8_APLCA</name>
<dbReference type="RefSeq" id="XP_005100179.1">
    <property type="nucleotide sequence ID" value="XM_005100122.3"/>
</dbReference>
<protein>
    <submittedName>
        <fullName evidence="4">Ceramide-1-phosphate transfer protein</fullName>
    </submittedName>
</protein>
<dbReference type="GeneID" id="101855498"/>
<reference evidence="4" key="1">
    <citation type="submission" date="2025-08" db="UniProtKB">
        <authorList>
            <consortium name="RefSeq"/>
        </authorList>
    </citation>
    <scope>IDENTIFICATION</scope>
</reference>
<feature type="domain" description="Glycolipid transfer protein" evidence="2">
    <location>
        <begin position="132"/>
        <end position="276"/>
    </location>
</feature>
<dbReference type="InterPro" id="IPR036497">
    <property type="entry name" value="GLTP_sf"/>
</dbReference>
<dbReference type="Pfam" id="PF08718">
    <property type="entry name" value="GLTP"/>
    <property type="match status" value="1"/>
</dbReference>